<evidence type="ECO:0000259" key="5">
    <source>
        <dbReference type="Pfam" id="PF00251"/>
    </source>
</evidence>
<gene>
    <name evidence="6" type="ORF">E3T49_06770</name>
</gene>
<dbReference type="GO" id="GO:0004564">
    <property type="term" value="F:beta-fructofuranosidase activity"/>
    <property type="evidence" value="ECO:0007669"/>
    <property type="project" value="UniProtKB-EC"/>
</dbReference>
<dbReference type="Proteomes" id="UP000297472">
    <property type="component" value="Unassembled WGS sequence"/>
</dbReference>
<evidence type="ECO:0000313" key="6">
    <source>
        <dbReference type="EMBL" id="TFD31211.1"/>
    </source>
</evidence>
<dbReference type="CDD" id="cd18609">
    <property type="entry name" value="GH32-like"/>
    <property type="match status" value="1"/>
</dbReference>
<dbReference type="Pfam" id="PF00251">
    <property type="entry name" value="Glyco_hydro_32N"/>
    <property type="match status" value="1"/>
</dbReference>
<dbReference type="AlphaFoldDB" id="A0A4Y8K024"/>
<protein>
    <recommendedName>
        <fullName evidence="2">beta-fructofuranosidase</fullName>
        <ecNumber evidence="2">3.2.1.26</ecNumber>
    </recommendedName>
</protein>
<evidence type="ECO:0000256" key="2">
    <source>
        <dbReference type="ARBA" id="ARBA00012758"/>
    </source>
</evidence>
<dbReference type="PANTHER" id="PTHR43101:SF1">
    <property type="entry name" value="BETA-FRUCTOSIDASE"/>
    <property type="match status" value="1"/>
</dbReference>
<comment type="similarity">
    <text evidence="1">Belongs to the glycosyl hydrolase 32 family.</text>
</comment>
<keyword evidence="4" id="KW-0326">Glycosidase</keyword>
<evidence type="ECO:0000256" key="4">
    <source>
        <dbReference type="ARBA" id="ARBA00023295"/>
    </source>
</evidence>
<dbReference type="PANTHER" id="PTHR43101">
    <property type="entry name" value="BETA-FRUCTOSIDASE"/>
    <property type="match status" value="1"/>
</dbReference>
<name>A0A4Y8K024_9MICO</name>
<dbReference type="EMBL" id="SOHA01000017">
    <property type="protein sequence ID" value="TFD31211.1"/>
    <property type="molecule type" value="Genomic_DNA"/>
</dbReference>
<feature type="domain" description="Glycosyl hydrolase family 32 N-terminal" evidence="5">
    <location>
        <begin position="42"/>
        <end position="254"/>
    </location>
</feature>
<reference evidence="6 7" key="1">
    <citation type="submission" date="2019-03" db="EMBL/GenBank/DDBJ databases">
        <title>Genomics of glacier-inhabiting Cryobacterium strains.</title>
        <authorList>
            <person name="Liu Q."/>
            <person name="Xin Y.-H."/>
        </authorList>
    </citation>
    <scope>NUCLEOTIDE SEQUENCE [LARGE SCALE GENOMIC DNA]</scope>
    <source>
        <strain evidence="6 7">TMT1-51</strain>
    </source>
</reference>
<dbReference type="OrthoDB" id="9759709at2"/>
<dbReference type="EC" id="3.2.1.26" evidence="2"/>
<sequence length="351" mass="37850">MKQSAGVEGGIGASHALKSNEDVAPVIARNGFWIWDSWYVQDSGDYHAFYLKAPTSLADPDLRHAQARVGHSVSRDLVSWTTLPDALPPGAIGEFDDLAIWTGSIVRHDDVWHLFYTGVEQRSRTRIQRVGHATSVDLIVWDRVSPTPVTTADARWYSTAAAPPEFDEPWRDPWVFHSAADGLWHMLVTAREPDADASLPGAPTHGSVGHCVSADLFDWQVAPSLSRHSGFAQLEVLQVLEVAGHHVVVFCATAQDVIAAGVEAVTATFTAPADGPLGPFHFDRAEPIRAAGIYAGRILQPADGGPVLLGFVESDADGLFVGVICDPIPLQLTSRGTLQPHSAAEPDRREA</sequence>
<dbReference type="InterPro" id="IPR013148">
    <property type="entry name" value="Glyco_hydro_32_N"/>
</dbReference>
<keyword evidence="7" id="KW-1185">Reference proteome</keyword>
<dbReference type="InterPro" id="IPR001362">
    <property type="entry name" value="Glyco_hydro_32"/>
</dbReference>
<accession>A0A4Y8K024</accession>
<evidence type="ECO:0000313" key="7">
    <source>
        <dbReference type="Proteomes" id="UP000297472"/>
    </source>
</evidence>
<comment type="caution">
    <text evidence="6">The sequence shown here is derived from an EMBL/GenBank/DDBJ whole genome shotgun (WGS) entry which is preliminary data.</text>
</comment>
<keyword evidence="3 6" id="KW-0378">Hydrolase</keyword>
<dbReference type="InterPro" id="IPR023296">
    <property type="entry name" value="Glyco_hydro_beta-prop_sf"/>
</dbReference>
<evidence type="ECO:0000256" key="3">
    <source>
        <dbReference type="ARBA" id="ARBA00022801"/>
    </source>
</evidence>
<evidence type="ECO:0000256" key="1">
    <source>
        <dbReference type="ARBA" id="ARBA00009902"/>
    </source>
</evidence>
<dbReference type="InterPro" id="IPR051214">
    <property type="entry name" value="GH32_Enzymes"/>
</dbReference>
<organism evidence="6 7">
    <name type="scientific">Cryobacterium cryoconiti</name>
    <dbReference type="NCBI Taxonomy" id="1259239"/>
    <lineage>
        <taxon>Bacteria</taxon>
        <taxon>Bacillati</taxon>
        <taxon>Actinomycetota</taxon>
        <taxon>Actinomycetes</taxon>
        <taxon>Micrococcales</taxon>
        <taxon>Microbacteriaceae</taxon>
        <taxon>Cryobacterium</taxon>
    </lineage>
</organism>
<dbReference type="GO" id="GO:0005975">
    <property type="term" value="P:carbohydrate metabolic process"/>
    <property type="evidence" value="ECO:0007669"/>
    <property type="project" value="InterPro"/>
</dbReference>
<dbReference type="SMART" id="SM00640">
    <property type="entry name" value="Glyco_32"/>
    <property type="match status" value="1"/>
</dbReference>
<dbReference type="Gene3D" id="2.115.10.20">
    <property type="entry name" value="Glycosyl hydrolase domain, family 43"/>
    <property type="match status" value="1"/>
</dbReference>
<proteinExistence type="inferred from homology"/>
<dbReference type="SUPFAM" id="SSF75005">
    <property type="entry name" value="Arabinanase/levansucrase/invertase"/>
    <property type="match status" value="1"/>
</dbReference>